<comment type="caution">
    <text evidence="1">The sequence shown here is derived from an EMBL/GenBank/DDBJ whole genome shotgun (WGS) entry which is preliminary data.</text>
</comment>
<organism evidence="1 2">
    <name type="scientific">Coemansia aciculifera</name>
    <dbReference type="NCBI Taxonomy" id="417176"/>
    <lineage>
        <taxon>Eukaryota</taxon>
        <taxon>Fungi</taxon>
        <taxon>Fungi incertae sedis</taxon>
        <taxon>Zoopagomycota</taxon>
        <taxon>Kickxellomycotina</taxon>
        <taxon>Kickxellomycetes</taxon>
        <taxon>Kickxellales</taxon>
        <taxon>Kickxellaceae</taxon>
        <taxon>Coemansia</taxon>
    </lineage>
</organism>
<dbReference type="Proteomes" id="UP001139981">
    <property type="component" value="Unassembled WGS sequence"/>
</dbReference>
<accession>A0ACC1LUS0</accession>
<keyword evidence="2" id="KW-1185">Reference proteome</keyword>
<sequence length="310" mass="34419">EVAEYYALLKQSWPKEHAAAAGLRGIERMVRALLAQDKTELRSVLGLNVGGTPLDPDESPHFYDHCARIQALASSPPMQHNGGSVEEGRRVGRPDRRVFNKTLHAYALNGDICAVLDLLEAHGELRDAASWTELVRCVLVQVRDGDDTGGRDFDWLGFILDLNTRLLASAAQRFARFTHVTFGQVIQAAVERDDFKAVPRIVEYMLAHTSVRFNKDMLRMVLALDYPFAIKCGMVKSALAACTKALVPPDGRLLGLVVKMAKCEADLKVLPEIVGVYRNDFGITLGDGEYRYLIDSCVSLNLTDLAKYWI</sequence>
<evidence type="ECO:0000313" key="2">
    <source>
        <dbReference type="Proteomes" id="UP001139981"/>
    </source>
</evidence>
<protein>
    <submittedName>
        <fullName evidence="1">Uncharacterized protein</fullName>
    </submittedName>
</protein>
<evidence type="ECO:0000313" key="1">
    <source>
        <dbReference type="EMBL" id="KAJ2884437.1"/>
    </source>
</evidence>
<dbReference type="EMBL" id="JANBVB010002526">
    <property type="protein sequence ID" value="KAJ2884437.1"/>
    <property type="molecule type" value="Genomic_DNA"/>
</dbReference>
<name>A0ACC1LUS0_9FUNG</name>
<reference evidence="1" key="1">
    <citation type="submission" date="2022-07" db="EMBL/GenBank/DDBJ databases">
        <title>Phylogenomic reconstructions and comparative analyses of Kickxellomycotina fungi.</title>
        <authorList>
            <person name="Reynolds N.K."/>
            <person name="Stajich J.E."/>
            <person name="Barry K."/>
            <person name="Grigoriev I.V."/>
            <person name="Crous P."/>
            <person name="Smith M.E."/>
        </authorList>
    </citation>
    <scope>NUCLEOTIDE SEQUENCE</scope>
    <source>
        <strain evidence="1">CBS 190363</strain>
    </source>
</reference>
<proteinExistence type="predicted"/>
<gene>
    <name evidence="1" type="ORF">IWW38_005428</name>
</gene>
<feature type="non-terminal residue" evidence="1">
    <location>
        <position position="1"/>
    </location>
</feature>
<feature type="non-terminal residue" evidence="1">
    <location>
        <position position="310"/>
    </location>
</feature>